<evidence type="ECO:0000313" key="1">
    <source>
        <dbReference type="EMBL" id="GFS82529.1"/>
    </source>
</evidence>
<proteinExistence type="predicted"/>
<keyword evidence="2" id="KW-1185">Reference proteome</keyword>
<comment type="caution">
    <text evidence="1">The sequence shown here is derived from an EMBL/GenBank/DDBJ whole genome shotgun (WGS) entry which is preliminary data.</text>
</comment>
<gene>
    <name evidence="1" type="ORF">NPIL_542131</name>
</gene>
<sequence>MKEDKLERLTIDIVDSLGDQVIRQKQKLIPNIIQLSVCLWQNFPKCHDHPFIQSLHNTLPKLYDRWVSKMLSDAELTYCHVTPQSGLWNVTPQKQANSPNNGDIQTPLFKLKNIQKLSTVE</sequence>
<organism evidence="1 2">
    <name type="scientific">Nephila pilipes</name>
    <name type="common">Giant wood spider</name>
    <name type="synonym">Nephila maculata</name>
    <dbReference type="NCBI Taxonomy" id="299642"/>
    <lineage>
        <taxon>Eukaryota</taxon>
        <taxon>Metazoa</taxon>
        <taxon>Ecdysozoa</taxon>
        <taxon>Arthropoda</taxon>
        <taxon>Chelicerata</taxon>
        <taxon>Arachnida</taxon>
        <taxon>Araneae</taxon>
        <taxon>Araneomorphae</taxon>
        <taxon>Entelegynae</taxon>
        <taxon>Araneoidea</taxon>
        <taxon>Nephilidae</taxon>
        <taxon>Nephila</taxon>
    </lineage>
</organism>
<dbReference type="Proteomes" id="UP000887013">
    <property type="component" value="Unassembled WGS sequence"/>
</dbReference>
<name>A0A8X6MX52_NEPPI</name>
<dbReference type="AlphaFoldDB" id="A0A8X6MX52"/>
<accession>A0A8X6MX52</accession>
<protein>
    <submittedName>
        <fullName evidence="1">Uncharacterized protein</fullName>
    </submittedName>
</protein>
<dbReference type="EMBL" id="BMAW01051832">
    <property type="protein sequence ID" value="GFS82529.1"/>
    <property type="molecule type" value="Genomic_DNA"/>
</dbReference>
<feature type="non-terminal residue" evidence="1">
    <location>
        <position position="121"/>
    </location>
</feature>
<reference evidence="1" key="1">
    <citation type="submission" date="2020-08" db="EMBL/GenBank/DDBJ databases">
        <title>Multicomponent nature underlies the extraordinary mechanical properties of spider dragline silk.</title>
        <authorList>
            <person name="Kono N."/>
            <person name="Nakamura H."/>
            <person name="Mori M."/>
            <person name="Yoshida Y."/>
            <person name="Ohtoshi R."/>
            <person name="Malay A.D."/>
            <person name="Moran D.A.P."/>
            <person name="Tomita M."/>
            <person name="Numata K."/>
            <person name="Arakawa K."/>
        </authorList>
    </citation>
    <scope>NUCLEOTIDE SEQUENCE</scope>
</reference>
<evidence type="ECO:0000313" key="2">
    <source>
        <dbReference type="Proteomes" id="UP000887013"/>
    </source>
</evidence>